<organism evidence="3 4">
    <name type="scientific">Enhygromyxa salina</name>
    <dbReference type="NCBI Taxonomy" id="215803"/>
    <lineage>
        <taxon>Bacteria</taxon>
        <taxon>Pseudomonadati</taxon>
        <taxon>Myxococcota</taxon>
        <taxon>Polyangia</taxon>
        <taxon>Nannocystales</taxon>
        <taxon>Nannocystaceae</taxon>
        <taxon>Enhygromyxa</taxon>
    </lineage>
</organism>
<feature type="region of interest" description="Disordered" evidence="1">
    <location>
        <begin position="24"/>
        <end position="59"/>
    </location>
</feature>
<protein>
    <recommendedName>
        <fullName evidence="5">Lipoprotein</fullName>
    </recommendedName>
</protein>
<keyword evidence="2" id="KW-0732">Signal</keyword>
<sequence>MSKLSCLVLAVSMMSFSVFSVGCAEQKGRKKGDKKTDKQADKHKNDSKKPVQRAPAKKD</sequence>
<dbReference type="PROSITE" id="PS51257">
    <property type="entry name" value="PROKAR_LIPOPROTEIN"/>
    <property type="match status" value="1"/>
</dbReference>
<dbReference type="Proteomes" id="UP000031599">
    <property type="component" value="Unassembled WGS sequence"/>
</dbReference>
<name>A0A0C2CXY4_9BACT</name>
<evidence type="ECO:0000313" key="3">
    <source>
        <dbReference type="EMBL" id="KIG15861.1"/>
    </source>
</evidence>
<evidence type="ECO:0000313" key="4">
    <source>
        <dbReference type="Proteomes" id="UP000031599"/>
    </source>
</evidence>
<comment type="caution">
    <text evidence="3">The sequence shown here is derived from an EMBL/GenBank/DDBJ whole genome shotgun (WGS) entry which is preliminary data.</text>
</comment>
<feature type="chain" id="PRO_5002163924" description="Lipoprotein" evidence="2">
    <location>
        <begin position="21"/>
        <end position="59"/>
    </location>
</feature>
<dbReference type="EMBL" id="JMCC02000046">
    <property type="protein sequence ID" value="KIG15861.1"/>
    <property type="molecule type" value="Genomic_DNA"/>
</dbReference>
<evidence type="ECO:0000256" key="1">
    <source>
        <dbReference type="SAM" id="MobiDB-lite"/>
    </source>
</evidence>
<proteinExistence type="predicted"/>
<accession>A0A0C2CXY4</accession>
<dbReference type="AlphaFoldDB" id="A0A0C2CXY4"/>
<feature type="signal peptide" evidence="2">
    <location>
        <begin position="1"/>
        <end position="20"/>
    </location>
</feature>
<evidence type="ECO:0008006" key="5">
    <source>
        <dbReference type="Google" id="ProtNLM"/>
    </source>
</evidence>
<evidence type="ECO:0000256" key="2">
    <source>
        <dbReference type="SAM" id="SignalP"/>
    </source>
</evidence>
<dbReference type="RefSeq" id="WP_052550781.1">
    <property type="nucleotide sequence ID" value="NZ_JMCC02000046.1"/>
</dbReference>
<feature type="compositionally biased region" description="Basic and acidic residues" evidence="1">
    <location>
        <begin position="34"/>
        <end position="49"/>
    </location>
</feature>
<gene>
    <name evidence="3" type="ORF">DB30_05168</name>
</gene>
<reference evidence="3 4" key="1">
    <citation type="submission" date="2014-12" db="EMBL/GenBank/DDBJ databases">
        <title>Genome assembly of Enhygromyxa salina DSM 15201.</title>
        <authorList>
            <person name="Sharma G."/>
            <person name="Subramanian S."/>
        </authorList>
    </citation>
    <scope>NUCLEOTIDE SEQUENCE [LARGE SCALE GENOMIC DNA]</scope>
    <source>
        <strain evidence="3 4">DSM 15201</strain>
    </source>
</reference>